<dbReference type="GO" id="GO:1902806">
    <property type="term" value="P:regulation of cell cycle G1/S phase transition"/>
    <property type="evidence" value="ECO:0007669"/>
    <property type="project" value="UniProtKB-ARBA"/>
</dbReference>
<evidence type="ECO:0000256" key="3">
    <source>
        <dbReference type="ARBA" id="ARBA00023125"/>
    </source>
</evidence>
<dbReference type="InterPro" id="IPR017930">
    <property type="entry name" value="Myb_dom"/>
</dbReference>
<reference evidence="9" key="1">
    <citation type="submission" date="2019-10" db="EMBL/GenBank/DDBJ databases">
        <authorList>
            <person name="Zhang R."/>
            <person name="Pan Y."/>
            <person name="Wang J."/>
            <person name="Ma R."/>
            <person name="Yu S."/>
        </authorList>
    </citation>
    <scope>NUCLEOTIDE SEQUENCE</scope>
    <source>
        <strain evidence="9">LA-IB0</strain>
        <tissue evidence="9">Leaf</tissue>
    </source>
</reference>
<evidence type="ECO:0000256" key="4">
    <source>
        <dbReference type="ARBA" id="ARBA00023242"/>
    </source>
</evidence>
<dbReference type="GO" id="GO:1902584">
    <property type="term" value="P:positive regulation of response to water deprivation"/>
    <property type="evidence" value="ECO:0007669"/>
    <property type="project" value="UniProtKB-ARBA"/>
</dbReference>
<dbReference type="FunFam" id="1.10.10.60:FF:000435">
    <property type="entry name" value="Transcription factor MYB124"/>
    <property type="match status" value="1"/>
</dbReference>
<dbReference type="GO" id="GO:0050891">
    <property type="term" value="P:multicellular organismal-level water homeostasis"/>
    <property type="evidence" value="ECO:0007669"/>
    <property type="project" value="UniProtKB-ARBA"/>
</dbReference>
<evidence type="ECO:0000256" key="5">
    <source>
        <dbReference type="ARBA" id="ARBA00063045"/>
    </source>
</evidence>
<protein>
    <submittedName>
        <fullName evidence="9">Uncharacterized protein</fullName>
    </submittedName>
</protein>
<comment type="caution">
    <text evidence="9">The sequence shown here is derived from an EMBL/GenBank/DDBJ whole genome shotgun (WGS) entry which is preliminary data.</text>
</comment>
<dbReference type="FunFam" id="1.10.10.60:FF:000355">
    <property type="entry name" value="Transcription factor MYB124"/>
    <property type="match status" value="1"/>
</dbReference>
<dbReference type="GO" id="GO:0010444">
    <property type="term" value="P:guard mother cell differentiation"/>
    <property type="evidence" value="ECO:0007669"/>
    <property type="project" value="UniProtKB-ARBA"/>
</dbReference>
<dbReference type="GO" id="GO:0010052">
    <property type="term" value="P:guard cell differentiation"/>
    <property type="evidence" value="ECO:0007669"/>
    <property type="project" value="UniProtKB-ARBA"/>
</dbReference>
<organism evidence="9 10">
    <name type="scientific">Buddleja alternifolia</name>
    <dbReference type="NCBI Taxonomy" id="168488"/>
    <lineage>
        <taxon>Eukaryota</taxon>
        <taxon>Viridiplantae</taxon>
        <taxon>Streptophyta</taxon>
        <taxon>Embryophyta</taxon>
        <taxon>Tracheophyta</taxon>
        <taxon>Spermatophyta</taxon>
        <taxon>Magnoliopsida</taxon>
        <taxon>eudicotyledons</taxon>
        <taxon>Gunneridae</taxon>
        <taxon>Pentapetalae</taxon>
        <taxon>asterids</taxon>
        <taxon>lamiids</taxon>
        <taxon>Lamiales</taxon>
        <taxon>Scrophulariaceae</taxon>
        <taxon>Buddlejeae</taxon>
        <taxon>Buddleja</taxon>
    </lineage>
</organism>
<dbReference type="GO" id="GO:0032875">
    <property type="term" value="P:regulation of DNA endoreduplication"/>
    <property type="evidence" value="ECO:0007669"/>
    <property type="project" value="UniProtKB-ARBA"/>
</dbReference>
<dbReference type="InterPro" id="IPR001005">
    <property type="entry name" value="SANT/Myb"/>
</dbReference>
<evidence type="ECO:0000256" key="1">
    <source>
        <dbReference type="ARBA" id="ARBA00004123"/>
    </source>
</evidence>
<dbReference type="Pfam" id="PF13921">
    <property type="entry name" value="Myb_DNA-bind_6"/>
    <property type="match status" value="1"/>
</dbReference>
<dbReference type="GO" id="GO:1901333">
    <property type="term" value="P:positive regulation of lateral root development"/>
    <property type="evidence" value="ECO:0007669"/>
    <property type="project" value="UniProtKB-ARBA"/>
</dbReference>
<feature type="compositionally biased region" description="Polar residues" evidence="6">
    <location>
        <begin position="319"/>
        <end position="336"/>
    </location>
</feature>
<dbReference type="AlphaFoldDB" id="A0AAV6WEB4"/>
<keyword evidence="2" id="KW-0677">Repeat</keyword>
<keyword evidence="4" id="KW-0539">Nucleus</keyword>
<dbReference type="CDD" id="cd00167">
    <property type="entry name" value="SANT"/>
    <property type="match status" value="2"/>
</dbReference>
<dbReference type="Proteomes" id="UP000826271">
    <property type="component" value="Unassembled WGS sequence"/>
</dbReference>
<dbReference type="GO" id="GO:0005634">
    <property type="term" value="C:nucleus"/>
    <property type="evidence" value="ECO:0007669"/>
    <property type="project" value="UniProtKB-SubCell"/>
</dbReference>
<dbReference type="GO" id="GO:0000981">
    <property type="term" value="F:DNA-binding transcription factor activity, RNA polymerase II-specific"/>
    <property type="evidence" value="ECO:0007669"/>
    <property type="project" value="TreeGrafter"/>
</dbReference>
<dbReference type="SMART" id="SM00717">
    <property type="entry name" value="SANT"/>
    <property type="match status" value="2"/>
</dbReference>
<feature type="domain" description="HTH myb-type" evidence="8">
    <location>
        <begin position="20"/>
        <end position="71"/>
    </location>
</feature>
<dbReference type="InterPro" id="IPR009057">
    <property type="entry name" value="Homeodomain-like_sf"/>
</dbReference>
<dbReference type="PROSITE" id="PS50090">
    <property type="entry name" value="MYB_LIKE"/>
    <property type="match status" value="2"/>
</dbReference>
<feature type="region of interest" description="Disordered" evidence="6">
    <location>
        <begin position="302"/>
        <end position="336"/>
    </location>
</feature>
<dbReference type="GO" id="GO:0009629">
    <property type="term" value="P:response to gravity"/>
    <property type="evidence" value="ECO:0007669"/>
    <property type="project" value="UniProtKB-ARBA"/>
</dbReference>
<evidence type="ECO:0000256" key="6">
    <source>
        <dbReference type="SAM" id="MobiDB-lite"/>
    </source>
</evidence>
<dbReference type="PANTHER" id="PTHR45614:SF76">
    <property type="entry name" value="TRANSCRIPTION FACTOR MYB124"/>
    <property type="match status" value="1"/>
</dbReference>
<comment type="subcellular location">
    <subcellularLocation>
        <location evidence="1">Nucleus</location>
    </subcellularLocation>
</comment>
<comment type="subunit">
    <text evidence="5">Interacts with RBR1.</text>
</comment>
<sequence>MKKKVNNCSDGTNNGEVPKQKERHIVSWSQEEDDILREQIRVHGTENWAIIASKFKDKTTRQCRRRWFTYLNSDFKKGGWSPEEDMLLCEAQKIFGNRWTEIAKVVSGRTDNAVKNRFTTLCKKRAKHEALAKENNTTSYVNLNNKRVIFPDRLNTDGGPELKKMRTYLSNTTQNEGENHLLRPPFAVLAQNVHSRELNLPSQLHLSHMKEASLDGSKYKKIEGTFLKKDDPKVLALIQQAELLGSLATKVNSEKTDQSLESAWTVLQDFLKPKKEGDPRTLTNPNIDFRLEKFKELVEDLRSTSEGSSRQSWREPDTYESSPASSEYSTGSTLLSTTPCDKTEECQTEICVQHELQSDPLDDQHCLAEENIICHSASPSKANGGLQCNDMKDTNGVVCEYSNTEFGSPLHVTPLFRALAETIPTPKFSESVRILNSLIFLGLFQSTEHKHYIYIMLWGKALPNENTRNGFNVPKPDHQSFTPTTLQEVPSPLSMTNLTHYNMQSPKITTTSQSRNFHEVQRFSISFWSSLFLDCSQSRPEFFSLRRSALQSTVLRSTLFFFLFKINGYDLTVCFSYGVSFFCLSLHRTRIRLSAVLKRAT</sequence>
<dbReference type="GO" id="GO:1901002">
    <property type="term" value="P:positive regulation of response to salt stress"/>
    <property type="evidence" value="ECO:0007669"/>
    <property type="project" value="UniProtKB-ARBA"/>
</dbReference>
<dbReference type="GO" id="GO:0033993">
    <property type="term" value="P:response to lipid"/>
    <property type="evidence" value="ECO:0007669"/>
    <property type="project" value="UniProtKB-ARBA"/>
</dbReference>
<name>A0AAV6WEB4_9LAMI</name>
<accession>A0AAV6WEB4</accession>
<dbReference type="GO" id="GO:0010376">
    <property type="term" value="P:stomatal complex formation"/>
    <property type="evidence" value="ECO:0007669"/>
    <property type="project" value="UniProtKB-ARBA"/>
</dbReference>
<dbReference type="GO" id="GO:0009725">
    <property type="term" value="P:response to hormone"/>
    <property type="evidence" value="ECO:0007669"/>
    <property type="project" value="UniProtKB-ARBA"/>
</dbReference>
<dbReference type="GO" id="GO:0009554">
    <property type="term" value="P:megasporogenesis"/>
    <property type="evidence" value="ECO:0007669"/>
    <property type="project" value="UniProtKB-ARBA"/>
</dbReference>
<dbReference type="EMBL" id="WHWC01000017">
    <property type="protein sequence ID" value="KAG8366316.1"/>
    <property type="molecule type" value="Genomic_DNA"/>
</dbReference>
<dbReference type="PANTHER" id="PTHR45614">
    <property type="entry name" value="MYB PROTEIN-RELATED"/>
    <property type="match status" value="1"/>
</dbReference>
<evidence type="ECO:0000259" key="8">
    <source>
        <dbReference type="PROSITE" id="PS51294"/>
    </source>
</evidence>
<dbReference type="GO" id="GO:0000978">
    <property type="term" value="F:RNA polymerase II cis-regulatory region sequence-specific DNA binding"/>
    <property type="evidence" value="ECO:0007669"/>
    <property type="project" value="TreeGrafter"/>
</dbReference>
<proteinExistence type="predicted"/>
<keyword evidence="10" id="KW-1185">Reference proteome</keyword>
<gene>
    <name evidence="9" type="ORF">BUALT_Bualt17G0067200</name>
</gene>
<dbReference type="GO" id="GO:0010235">
    <property type="term" value="P:guard mother cell cytokinesis"/>
    <property type="evidence" value="ECO:0007669"/>
    <property type="project" value="UniProtKB-ARBA"/>
</dbReference>
<feature type="domain" description="Myb-like" evidence="7">
    <location>
        <begin position="27"/>
        <end position="71"/>
    </location>
</feature>
<feature type="compositionally biased region" description="Polar residues" evidence="6">
    <location>
        <begin position="1"/>
        <end position="15"/>
    </location>
</feature>
<dbReference type="InterPro" id="IPR050560">
    <property type="entry name" value="MYB_TF"/>
</dbReference>
<keyword evidence="3" id="KW-0238">DNA-binding</keyword>
<dbReference type="GO" id="GO:0048364">
    <property type="term" value="P:root development"/>
    <property type="evidence" value="ECO:0007669"/>
    <property type="project" value="UniProtKB-ARBA"/>
</dbReference>
<dbReference type="SUPFAM" id="SSF46689">
    <property type="entry name" value="Homeodomain-like"/>
    <property type="match status" value="1"/>
</dbReference>
<evidence type="ECO:0000256" key="2">
    <source>
        <dbReference type="ARBA" id="ARBA00022737"/>
    </source>
</evidence>
<evidence type="ECO:0000313" key="10">
    <source>
        <dbReference type="Proteomes" id="UP000826271"/>
    </source>
</evidence>
<feature type="domain" description="HTH myb-type" evidence="8">
    <location>
        <begin position="72"/>
        <end position="126"/>
    </location>
</feature>
<feature type="region of interest" description="Disordered" evidence="6">
    <location>
        <begin position="1"/>
        <end position="21"/>
    </location>
</feature>
<evidence type="ECO:0000259" key="7">
    <source>
        <dbReference type="PROSITE" id="PS50090"/>
    </source>
</evidence>
<dbReference type="GO" id="GO:2000037">
    <property type="term" value="P:regulation of stomatal complex patterning"/>
    <property type="evidence" value="ECO:0007669"/>
    <property type="project" value="UniProtKB-ARBA"/>
</dbReference>
<feature type="domain" description="Myb-like" evidence="7">
    <location>
        <begin position="72"/>
        <end position="122"/>
    </location>
</feature>
<evidence type="ECO:0000313" key="9">
    <source>
        <dbReference type="EMBL" id="KAG8366316.1"/>
    </source>
</evidence>
<dbReference type="Gene3D" id="1.10.10.60">
    <property type="entry name" value="Homeodomain-like"/>
    <property type="match status" value="2"/>
</dbReference>
<dbReference type="PROSITE" id="PS51294">
    <property type="entry name" value="HTH_MYB"/>
    <property type="match status" value="2"/>
</dbReference>